<evidence type="ECO:0000256" key="5">
    <source>
        <dbReference type="ARBA" id="ARBA00022989"/>
    </source>
</evidence>
<keyword evidence="4 7" id="KW-0812">Transmembrane</keyword>
<dbReference type="CDD" id="cd06261">
    <property type="entry name" value="TM_PBP2"/>
    <property type="match status" value="1"/>
</dbReference>
<feature type="transmembrane region" description="Helical" evidence="7">
    <location>
        <begin position="218"/>
        <end position="239"/>
    </location>
</feature>
<feature type="transmembrane region" description="Helical" evidence="7">
    <location>
        <begin position="69"/>
        <end position="89"/>
    </location>
</feature>
<dbReference type="PANTHER" id="PTHR30151">
    <property type="entry name" value="ALKANE SULFONATE ABC TRANSPORTER-RELATED, MEMBRANE SUBUNIT"/>
    <property type="match status" value="1"/>
</dbReference>
<dbReference type="GO" id="GO:0005886">
    <property type="term" value="C:plasma membrane"/>
    <property type="evidence" value="ECO:0007669"/>
    <property type="project" value="UniProtKB-SubCell"/>
</dbReference>
<evidence type="ECO:0000256" key="6">
    <source>
        <dbReference type="ARBA" id="ARBA00023136"/>
    </source>
</evidence>
<evidence type="ECO:0000256" key="1">
    <source>
        <dbReference type="ARBA" id="ARBA00004651"/>
    </source>
</evidence>
<dbReference type="Pfam" id="PF00528">
    <property type="entry name" value="BPD_transp_1"/>
    <property type="match status" value="1"/>
</dbReference>
<reference evidence="9" key="1">
    <citation type="submission" date="2019-08" db="EMBL/GenBank/DDBJ databases">
        <authorList>
            <person name="Kucharzyk K."/>
            <person name="Murdoch R.W."/>
            <person name="Higgins S."/>
            <person name="Loffler F."/>
        </authorList>
    </citation>
    <scope>NUCLEOTIDE SEQUENCE</scope>
</reference>
<feature type="transmembrane region" description="Helical" evidence="7">
    <location>
        <begin position="187"/>
        <end position="212"/>
    </location>
</feature>
<keyword evidence="6 7" id="KW-0472">Membrane</keyword>
<comment type="subcellular location">
    <subcellularLocation>
        <location evidence="1">Cell membrane</location>
        <topology evidence="1">Multi-pass membrane protein</topology>
    </subcellularLocation>
</comment>
<dbReference type="Gene3D" id="1.10.3720.10">
    <property type="entry name" value="MetI-like"/>
    <property type="match status" value="1"/>
</dbReference>
<dbReference type="EMBL" id="VSSQ01014078">
    <property type="protein sequence ID" value="MPM52891.1"/>
    <property type="molecule type" value="Genomic_DNA"/>
</dbReference>
<organism evidence="9">
    <name type="scientific">bioreactor metagenome</name>
    <dbReference type="NCBI Taxonomy" id="1076179"/>
    <lineage>
        <taxon>unclassified sequences</taxon>
        <taxon>metagenomes</taxon>
        <taxon>ecological metagenomes</taxon>
    </lineage>
</organism>
<name>A0A645AKR3_9ZZZZ</name>
<feature type="domain" description="ABC transmembrane type-1" evidence="8">
    <location>
        <begin position="62"/>
        <end position="246"/>
    </location>
</feature>
<protein>
    <submittedName>
        <fullName evidence="9">Putative aliphatic sulfonates transport permease protein SsuC</fullName>
    </submittedName>
</protein>
<dbReference type="PROSITE" id="PS50928">
    <property type="entry name" value="ABC_TM1"/>
    <property type="match status" value="1"/>
</dbReference>
<feature type="transmembrane region" description="Helical" evidence="7">
    <location>
        <begin position="101"/>
        <end position="122"/>
    </location>
</feature>
<evidence type="ECO:0000256" key="7">
    <source>
        <dbReference type="SAM" id="Phobius"/>
    </source>
</evidence>
<evidence type="ECO:0000256" key="3">
    <source>
        <dbReference type="ARBA" id="ARBA00022475"/>
    </source>
</evidence>
<gene>
    <name evidence="9" type="primary">ssuC_31</name>
    <name evidence="9" type="ORF">SDC9_99655</name>
</gene>
<dbReference type="InterPro" id="IPR000515">
    <property type="entry name" value="MetI-like"/>
</dbReference>
<feature type="transmembrane region" description="Helical" evidence="7">
    <location>
        <begin position="128"/>
        <end position="147"/>
    </location>
</feature>
<dbReference type="GO" id="GO:0055085">
    <property type="term" value="P:transmembrane transport"/>
    <property type="evidence" value="ECO:0007669"/>
    <property type="project" value="InterPro"/>
</dbReference>
<proteinExistence type="predicted"/>
<keyword evidence="2" id="KW-0813">Transport</keyword>
<keyword evidence="5 7" id="KW-1133">Transmembrane helix</keyword>
<keyword evidence="3" id="KW-1003">Cell membrane</keyword>
<dbReference type="AlphaFoldDB" id="A0A645AKR3"/>
<evidence type="ECO:0000256" key="2">
    <source>
        <dbReference type="ARBA" id="ARBA00022448"/>
    </source>
</evidence>
<dbReference type="PANTHER" id="PTHR30151:SF0">
    <property type="entry name" value="ABC TRANSPORTER PERMEASE PROTEIN MJ0413-RELATED"/>
    <property type="match status" value="1"/>
</dbReference>
<evidence type="ECO:0000259" key="8">
    <source>
        <dbReference type="PROSITE" id="PS50928"/>
    </source>
</evidence>
<evidence type="ECO:0000256" key="4">
    <source>
        <dbReference type="ARBA" id="ARBA00022692"/>
    </source>
</evidence>
<dbReference type="InterPro" id="IPR035906">
    <property type="entry name" value="MetI-like_sf"/>
</dbReference>
<evidence type="ECO:0000313" key="9">
    <source>
        <dbReference type="EMBL" id="MPM52891.1"/>
    </source>
</evidence>
<accession>A0A645AKR3</accession>
<feature type="transmembrane region" description="Helical" evidence="7">
    <location>
        <begin position="20"/>
        <end position="39"/>
    </location>
</feature>
<dbReference type="SUPFAM" id="SSF161098">
    <property type="entry name" value="MetI-like"/>
    <property type="match status" value="1"/>
</dbReference>
<sequence>MAVPRVRILGTLGKNKTLQGSLIIVLLWYAVHLLVNSSIIPSPFKVVITFFTLLSGDLLLHIVYSFYRILLAILISLIIAVPLGIGMGLNKKMDELFSPIIYILYPIPKIAFLPVFLILFGFGDLPKVILVITIIVFQIQIAVRDGIKEIPKGLFYSIETLGLSKTQKYIHLILPAILPKLFSSLRITIGISISVLFFSENFATVYGIGYFIMNAFTIIHYEEMFAGILGLSIMGLLIFKTIDILERKYCPWIP</sequence>
<comment type="caution">
    <text evidence="9">The sequence shown here is derived from an EMBL/GenBank/DDBJ whole genome shotgun (WGS) entry which is preliminary data.</text>
</comment>